<protein>
    <submittedName>
        <fullName evidence="1">Uncharacterized protein</fullName>
    </submittedName>
</protein>
<sequence>MDGCATSTKIDAAGSSPPYRRLSETVVGDGTWAMVVVVIACKTRFTLVNDPDKHIRIAHVGYPDVLWSGRFNGSCPDVYALLSSQSPIARVKFVLQFLEDGIKDYRNSHPTYIKGYMLFLQLVNQEQMPPESHSQQHATTFAHGHEAVEVIEARVIETAEHIMALAFALACNVVTLRSRNFVNPRSHTSPY</sequence>
<proteinExistence type="predicted"/>
<evidence type="ECO:0000313" key="1">
    <source>
        <dbReference type="EMBL" id="RVW67033.1"/>
    </source>
</evidence>
<organism evidence="1 2">
    <name type="scientific">Vitis vinifera</name>
    <name type="common">Grape</name>
    <dbReference type="NCBI Taxonomy" id="29760"/>
    <lineage>
        <taxon>Eukaryota</taxon>
        <taxon>Viridiplantae</taxon>
        <taxon>Streptophyta</taxon>
        <taxon>Embryophyta</taxon>
        <taxon>Tracheophyta</taxon>
        <taxon>Spermatophyta</taxon>
        <taxon>Magnoliopsida</taxon>
        <taxon>eudicotyledons</taxon>
        <taxon>Gunneridae</taxon>
        <taxon>Pentapetalae</taxon>
        <taxon>rosids</taxon>
        <taxon>Vitales</taxon>
        <taxon>Vitaceae</taxon>
        <taxon>Viteae</taxon>
        <taxon>Vitis</taxon>
    </lineage>
</organism>
<dbReference type="EMBL" id="QGNW01000607">
    <property type="protein sequence ID" value="RVW67033.1"/>
    <property type="molecule type" value="Genomic_DNA"/>
</dbReference>
<evidence type="ECO:0000313" key="2">
    <source>
        <dbReference type="Proteomes" id="UP000288805"/>
    </source>
</evidence>
<accession>A0A438G4A2</accession>
<dbReference type="AlphaFoldDB" id="A0A438G4A2"/>
<gene>
    <name evidence="1" type="ORF">CK203_064403</name>
</gene>
<dbReference type="Proteomes" id="UP000288805">
    <property type="component" value="Unassembled WGS sequence"/>
</dbReference>
<comment type="caution">
    <text evidence="1">The sequence shown here is derived from an EMBL/GenBank/DDBJ whole genome shotgun (WGS) entry which is preliminary data.</text>
</comment>
<reference evidence="1 2" key="1">
    <citation type="journal article" date="2018" name="PLoS Genet.">
        <title>Population sequencing reveals clonal diversity and ancestral inbreeding in the grapevine cultivar Chardonnay.</title>
        <authorList>
            <person name="Roach M.J."/>
            <person name="Johnson D.L."/>
            <person name="Bohlmann J."/>
            <person name="van Vuuren H.J."/>
            <person name="Jones S.J."/>
            <person name="Pretorius I.S."/>
            <person name="Schmidt S.A."/>
            <person name="Borneman A.R."/>
        </authorList>
    </citation>
    <scope>NUCLEOTIDE SEQUENCE [LARGE SCALE GENOMIC DNA]</scope>
    <source>
        <strain evidence="2">cv. Chardonnay</strain>
        <tissue evidence="1">Leaf</tissue>
    </source>
</reference>
<name>A0A438G4A2_VITVI</name>